<keyword evidence="3" id="KW-1185">Reference proteome</keyword>
<dbReference type="Pfam" id="PF04404">
    <property type="entry name" value="ERF"/>
    <property type="match status" value="1"/>
</dbReference>
<reference evidence="2 3" key="1">
    <citation type="submission" date="2019-02" db="EMBL/GenBank/DDBJ databases">
        <title>Deep-cultivation of Planctomycetes and their phenomic and genomic characterization uncovers novel biology.</title>
        <authorList>
            <person name="Wiegand S."/>
            <person name="Jogler M."/>
            <person name="Boedeker C."/>
            <person name="Pinto D."/>
            <person name="Vollmers J."/>
            <person name="Rivas-Marin E."/>
            <person name="Kohn T."/>
            <person name="Peeters S.H."/>
            <person name="Heuer A."/>
            <person name="Rast P."/>
            <person name="Oberbeckmann S."/>
            <person name="Bunk B."/>
            <person name="Jeske O."/>
            <person name="Meyerdierks A."/>
            <person name="Storesund J.E."/>
            <person name="Kallscheuer N."/>
            <person name="Luecker S."/>
            <person name="Lage O.M."/>
            <person name="Pohl T."/>
            <person name="Merkel B.J."/>
            <person name="Hornburger P."/>
            <person name="Mueller R.-W."/>
            <person name="Bruemmer F."/>
            <person name="Labrenz M."/>
            <person name="Spormann A.M."/>
            <person name="Op den Camp H."/>
            <person name="Overmann J."/>
            <person name="Amann R."/>
            <person name="Jetten M.S.M."/>
            <person name="Mascher T."/>
            <person name="Medema M.H."/>
            <person name="Devos D.P."/>
            <person name="Kaster A.-K."/>
            <person name="Ovreas L."/>
            <person name="Rohde M."/>
            <person name="Galperin M.Y."/>
            <person name="Jogler C."/>
        </authorList>
    </citation>
    <scope>NUCLEOTIDE SEQUENCE [LARGE SCALE GENOMIC DNA]</scope>
    <source>
        <strain evidence="2 3">Pan161</strain>
    </source>
</reference>
<protein>
    <submittedName>
        <fullName evidence="2">ERF superfamily protein</fullName>
    </submittedName>
</protein>
<dbReference type="EMBL" id="CP036343">
    <property type="protein sequence ID" value="QDT94186.1"/>
    <property type="molecule type" value="Genomic_DNA"/>
</dbReference>
<dbReference type="AlphaFoldDB" id="A0A517VMF2"/>
<gene>
    <name evidence="2" type="ORF">Pan161_58790</name>
</gene>
<evidence type="ECO:0000313" key="2">
    <source>
        <dbReference type="EMBL" id="QDT94186.1"/>
    </source>
</evidence>
<dbReference type="InterPro" id="IPR007499">
    <property type="entry name" value="ERF_bacteria_virus"/>
</dbReference>
<accession>A0A517VMF2</accession>
<evidence type="ECO:0000313" key="3">
    <source>
        <dbReference type="Proteomes" id="UP000316855"/>
    </source>
</evidence>
<organism evidence="2 3">
    <name type="scientific">Gimesia algae</name>
    <dbReference type="NCBI Taxonomy" id="2527971"/>
    <lineage>
        <taxon>Bacteria</taxon>
        <taxon>Pseudomonadati</taxon>
        <taxon>Planctomycetota</taxon>
        <taxon>Planctomycetia</taxon>
        <taxon>Planctomycetales</taxon>
        <taxon>Planctomycetaceae</taxon>
        <taxon>Gimesia</taxon>
    </lineage>
</organism>
<feature type="region of interest" description="Disordered" evidence="1">
    <location>
        <begin position="122"/>
        <end position="167"/>
    </location>
</feature>
<proteinExistence type="predicted"/>
<sequence length="242" mass="25943">MNKSDTVTELSAALAKAQAGIANAAKEGVNANPHFKHNYATLKSVWAVCKIPLTENGLSVVQSPEFDGQSVKVTTTLLHKTGQWIESTITMPVKKLDCQGIGSAITYARRYALAAMVGVAPDGDDDDGEAAVNHHQKTQQPANQQQTQQQQQRQPAQQQTQGEKTDSQKVNAFLKAANCQSKEDADLVLDFVAPGHTTETVKNPEIASFVLASIKDKLNFGLFKPETVLGIARAAADAADAF</sequence>
<dbReference type="KEGG" id="gax:Pan161_58790"/>
<dbReference type="RefSeq" id="WP_197995573.1">
    <property type="nucleotide sequence ID" value="NZ_CP036343.1"/>
</dbReference>
<evidence type="ECO:0000256" key="1">
    <source>
        <dbReference type="SAM" id="MobiDB-lite"/>
    </source>
</evidence>
<feature type="compositionally biased region" description="Low complexity" evidence="1">
    <location>
        <begin position="138"/>
        <end position="161"/>
    </location>
</feature>
<name>A0A517VMF2_9PLAN</name>
<dbReference type="Proteomes" id="UP000316855">
    <property type="component" value="Chromosome"/>
</dbReference>